<sequence length="51" mass="5726">MATLILSPPDSEELVERFIRYCKIDTQSQRGVGGTVPSTSKQFELARILEN</sequence>
<gene>
    <name evidence="1" type="ORF">EZS28_044940</name>
</gene>
<protein>
    <submittedName>
        <fullName evidence="1">Uncharacterized protein</fullName>
    </submittedName>
</protein>
<comment type="caution">
    <text evidence="1">The sequence shown here is derived from an EMBL/GenBank/DDBJ whole genome shotgun (WGS) entry which is preliminary data.</text>
</comment>
<evidence type="ECO:0000313" key="1">
    <source>
        <dbReference type="EMBL" id="KAA6359534.1"/>
    </source>
</evidence>
<dbReference type="EMBL" id="SNRW01028239">
    <property type="protein sequence ID" value="KAA6359534.1"/>
    <property type="molecule type" value="Genomic_DNA"/>
</dbReference>
<evidence type="ECO:0000313" key="2">
    <source>
        <dbReference type="Proteomes" id="UP000324800"/>
    </source>
</evidence>
<reference evidence="1 2" key="1">
    <citation type="submission" date="2019-03" db="EMBL/GenBank/DDBJ databases">
        <title>Single cell metagenomics reveals metabolic interactions within the superorganism composed of flagellate Streblomastix strix and complex community of Bacteroidetes bacteria on its surface.</title>
        <authorList>
            <person name="Treitli S.C."/>
            <person name="Kolisko M."/>
            <person name="Husnik F."/>
            <person name="Keeling P."/>
            <person name="Hampl V."/>
        </authorList>
    </citation>
    <scope>NUCLEOTIDE SEQUENCE [LARGE SCALE GENOMIC DNA]</scope>
    <source>
        <strain evidence="1">ST1C</strain>
    </source>
</reference>
<proteinExistence type="predicted"/>
<dbReference type="Proteomes" id="UP000324800">
    <property type="component" value="Unassembled WGS sequence"/>
</dbReference>
<name>A0A5J4TMA2_9EUKA</name>
<dbReference type="Gene3D" id="3.40.630.10">
    <property type="entry name" value="Zn peptidases"/>
    <property type="match status" value="1"/>
</dbReference>
<organism evidence="1 2">
    <name type="scientific">Streblomastix strix</name>
    <dbReference type="NCBI Taxonomy" id="222440"/>
    <lineage>
        <taxon>Eukaryota</taxon>
        <taxon>Metamonada</taxon>
        <taxon>Preaxostyla</taxon>
        <taxon>Oxymonadida</taxon>
        <taxon>Streblomastigidae</taxon>
        <taxon>Streblomastix</taxon>
    </lineage>
</organism>
<accession>A0A5J4TMA2</accession>
<feature type="non-terminal residue" evidence="1">
    <location>
        <position position="51"/>
    </location>
</feature>
<dbReference type="AlphaFoldDB" id="A0A5J4TMA2"/>